<accession>A0AAW0PX35</accession>
<dbReference type="PANTHER" id="PTHR14241">
    <property type="entry name" value="INTERFERON-INDUCED PROTEIN 44"/>
    <property type="match status" value="1"/>
</dbReference>
<name>A0AAW0PX35_9GOBI</name>
<organism evidence="1 2">
    <name type="scientific">Mugilogobius chulae</name>
    <name type="common">yellowstripe goby</name>
    <dbReference type="NCBI Taxonomy" id="88201"/>
    <lineage>
        <taxon>Eukaryota</taxon>
        <taxon>Metazoa</taxon>
        <taxon>Chordata</taxon>
        <taxon>Craniata</taxon>
        <taxon>Vertebrata</taxon>
        <taxon>Euteleostomi</taxon>
        <taxon>Actinopterygii</taxon>
        <taxon>Neopterygii</taxon>
        <taxon>Teleostei</taxon>
        <taxon>Neoteleostei</taxon>
        <taxon>Acanthomorphata</taxon>
        <taxon>Gobiaria</taxon>
        <taxon>Gobiiformes</taxon>
        <taxon>Gobioidei</taxon>
        <taxon>Gobiidae</taxon>
        <taxon>Gobionellinae</taxon>
        <taxon>Mugilogobius</taxon>
    </lineage>
</organism>
<comment type="caution">
    <text evidence="1">The sequence shown here is derived from an EMBL/GenBank/DDBJ whole genome shotgun (WGS) entry which is preliminary data.</text>
</comment>
<dbReference type="AlphaFoldDB" id="A0AAW0PX35"/>
<dbReference type="Proteomes" id="UP001460270">
    <property type="component" value="Unassembled WGS sequence"/>
</dbReference>
<reference evidence="2" key="1">
    <citation type="submission" date="2024-04" db="EMBL/GenBank/DDBJ databases">
        <title>Salinicola lusitanus LLJ914,a marine bacterium isolated from the Okinawa Trough.</title>
        <authorList>
            <person name="Li J."/>
        </authorList>
    </citation>
    <scope>NUCLEOTIDE SEQUENCE [LARGE SCALE GENOMIC DNA]</scope>
</reference>
<dbReference type="SUPFAM" id="SSF52540">
    <property type="entry name" value="P-loop containing nucleoside triphosphate hydrolases"/>
    <property type="match status" value="1"/>
</dbReference>
<evidence type="ECO:0000313" key="2">
    <source>
        <dbReference type="Proteomes" id="UP001460270"/>
    </source>
</evidence>
<dbReference type="GO" id="GO:0006955">
    <property type="term" value="P:immune response"/>
    <property type="evidence" value="ECO:0007669"/>
    <property type="project" value="TreeGrafter"/>
</dbReference>
<protein>
    <recommendedName>
        <fullName evidence="3">Interferon-induced protein 44-like</fullName>
    </recommendedName>
</protein>
<proteinExistence type="predicted"/>
<evidence type="ECO:0000313" key="1">
    <source>
        <dbReference type="EMBL" id="KAK7940253.1"/>
    </source>
</evidence>
<dbReference type="EMBL" id="JBBPFD010000002">
    <property type="protein sequence ID" value="KAK7940253.1"/>
    <property type="molecule type" value="Genomic_DNA"/>
</dbReference>
<gene>
    <name evidence="1" type="ORF">WMY93_003579</name>
</gene>
<evidence type="ECO:0008006" key="3">
    <source>
        <dbReference type="Google" id="ProtNLM"/>
    </source>
</evidence>
<dbReference type="InterPro" id="IPR027417">
    <property type="entry name" value="P-loop_NTPase"/>
</dbReference>
<sequence>MAAFKWLKTSASAPPWRIVPSDDRNSLLDYIKKFRLTKDEVQHIRIMVYVETIIRGRLTCQASPDSVSGSSFTTKYQTHTIKKDSSTCYPFVFIDVMGLEKDRKKGASPEDIVLALKGHMKDGYEFKPDTPMSPSDPYFNSSPTLNDKTHILVCVVPANTSNLLSTEHTEKIREVRCAARDLGIPQMAILTKIDEACPEVNSKRKDVYTNVRTVYKTPQIPSTPFSKAEKDDYLEYINDYQPDQKDVEHLRILLYGPNNAGKSSFINSVETTLRGRMTGQALAGVGHDSFTVKYQTHKIQKDRPGSFYPFVFNDIMGLEKDESKGICVDDIKLAMKGHVKDGYVFNSQSAFTSENQHYNKSPTINDQIHVLVCVVSAGTLTIMSDGLISKMRQVRLAARDLGIPQMAILTKIDEACLEVQSDIENVYRSKFVKDLMEKLSASLGIPLNCIFPVKNYHYEICKEDGIEKLILMALKQMLDFGEDFVNNCDKTSSSE</sequence>
<keyword evidence="2" id="KW-1185">Reference proteome</keyword>
<dbReference type="PANTHER" id="PTHR14241:SF1">
    <property type="entry name" value="INTERFERON-INDUCED PROTEIN 44-RELATED"/>
    <property type="match status" value="1"/>
</dbReference>
<dbReference type="Gene3D" id="3.40.50.300">
    <property type="entry name" value="P-loop containing nucleotide triphosphate hydrolases"/>
    <property type="match status" value="2"/>
</dbReference>